<reference evidence="3 4" key="1">
    <citation type="submission" date="2024-01" db="EMBL/GenBank/DDBJ databases">
        <title>Description of Olsenella sp. nov., isolated from pig feces.</title>
        <authorList>
            <person name="Chang Y.-H."/>
        </authorList>
    </citation>
    <scope>NUCLEOTIDE SEQUENCE [LARGE SCALE GENOMIC DNA]</scope>
    <source>
        <strain evidence="3 4">YH-ols2223</strain>
    </source>
</reference>
<dbReference type="EMBL" id="JAZGJQ010000001">
    <property type="protein sequence ID" value="MEE6146546.1"/>
    <property type="molecule type" value="Genomic_DNA"/>
</dbReference>
<keyword evidence="4" id="KW-1185">Reference proteome</keyword>
<accession>A0ABU7R7H2</accession>
<dbReference type="Pfam" id="PF00561">
    <property type="entry name" value="Abhydrolase_1"/>
    <property type="match status" value="1"/>
</dbReference>
<sequence length="302" mass="31940">MAEKDRGPERPARRRRPPAPPAPHFPRPYARPATPPDRACAHVTPDGARIAAFVYGEDLAGTPVLMLHGNGEEHAIFGPVVDACVRAGHPVVALDSRAQGRSTRGSAPLTYELLAADAAGALEGLGLSPAHVLGFSDGAIEGLLLARDRPELVRSLVAVGANLTPEGVRDEDGWLESARASLEAWAAWWREGEGAALVRSGAVDPALLSPTPDEAAREAELLRLMEVEPHIGAASLAAVRCPTTVVAGEFDVIEPSETRAIFSAVPDARLVVLEGLGHSVPKQDPRALARILLETIAFAERR</sequence>
<feature type="compositionally biased region" description="Basic and acidic residues" evidence="1">
    <location>
        <begin position="1"/>
        <end position="11"/>
    </location>
</feature>
<dbReference type="InterPro" id="IPR000073">
    <property type="entry name" value="AB_hydrolase_1"/>
</dbReference>
<dbReference type="InterPro" id="IPR029058">
    <property type="entry name" value="AB_hydrolase_fold"/>
</dbReference>
<dbReference type="PANTHER" id="PTHR43433:SF5">
    <property type="entry name" value="AB HYDROLASE-1 DOMAIN-CONTAINING PROTEIN"/>
    <property type="match status" value="1"/>
</dbReference>
<name>A0ABU7R7H2_9ACTN</name>
<evidence type="ECO:0000256" key="1">
    <source>
        <dbReference type="SAM" id="MobiDB-lite"/>
    </source>
</evidence>
<proteinExistence type="predicted"/>
<dbReference type="InterPro" id="IPR050471">
    <property type="entry name" value="AB_hydrolase"/>
</dbReference>
<gene>
    <name evidence="3" type="ORF">VXJ25_00835</name>
</gene>
<dbReference type="RefSeq" id="WP_330957311.1">
    <property type="nucleotide sequence ID" value="NZ_JAZGJQ010000001.1"/>
</dbReference>
<dbReference type="PANTHER" id="PTHR43433">
    <property type="entry name" value="HYDROLASE, ALPHA/BETA FOLD FAMILY PROTEIN"/>
    <property type="match status" value="1"/>
</dbReference>
<evidence type="ECO:0000313" key="4">
    <source>
        <dbReference type="Proteomes" id="UP001332931"/>
    </source>
</evidence>
<evidence type="ECO:0000313" key="3">
    <source>
        <dbReference type="EMBL" id="MEE6146546.1"/>
    </source>
</evidence>
<feature type="region of interest" description="Disordered" evidence="1">
    <location>
        <begin position="1"/>
        <end position="37"/>
    </location>
</feature>
<dbReference type="GO" id="GO:0016787">
    <property type="term" value="F:hydrolase activity"/>
    <property type="evidence" value="ECO:0007669"/>
    <property type="project" value="UniProtKB-KW"/>
</dbReference>
<feature type="domain" description="AB hydrolase-1" evidence="2">
    <location>
        <begin position="63"/>
        <end position="172"/>
    </location>
</feature>
<keyword evidence="3" id="KW-0378">Hydrolase</keyword>
<dbReference type="SUPFAM" id="SSF53474">
    <property type="entry name" value="alpha/beta-Hydrolases"/>
    <property type="match status" value="1"/>
</dbReference>
<organism evidence="3 4">
    <name type="scientific">Olsenella absiana</name>
    <dbReference type="NCBI Taxonomy" id="3115222"/>
    <lineage>
        <taxon>Bacteria</taxon>
        <taxon>Bacillati</taxon>
        <taxon>Actinomycetota</taxon>
        <taxon>Coriobacteriia</taxon>
        <taxon>Coriobacteriales</taxon>
        <taxon>Atopobiaceae</taxon>
        <taxon>Olsenella</taxon>
    </lineage>
</organism>
<evidence type="ECO:0000259" key="2">
    <source>
        <dbReference type="Pfam" id="PF00561"/>
    </source>
</evidence>
<protein>
    <submittedName>
        <fullName evidence="3">Alpha/beta hydrolase</fullName>
    </submittedName>
</protein>
<dbReference type="Gene3D" id="3.40.50.1820">
    <property type="entry name" value="alpha/beta hydrolase"/>
    <property type="match status" value="1"/>
</dbReference>
<comment type="caution">
    <text evidence="3">The sequence shown here is derived from an EMBL/GenBank/DDBJ whole genome shotgun (WGS) entry which is preliminary data.</text>
</comment>
<dbReference type="Proteomes" id="UP001332931">
    <property type="component" value="Unassembled WGS sequence"/>
</dbReference>